<dbReference type="Proteomes" id="UP001215280">
    <property type="component" value="Unassembled WGS sequence"/>
</dbReference>
<sequence length="230" mass="25806">MKPSSYRKPVPIFIPSPPPSPSVGCQEEAEARPPLPAHWHDVIARARNNRDNIAPAYSARPTISRRSQDGQGDRVLSDPYVILTRSDVDARELPRIGSPVYLGSAFGASRVGQHRIYRPPTPPRPASYKRPRVQGPEVEFQNAPEAPFVRRPKHVELPRRRPEGMYAWSIETGESSRHASSISLPSTEWQLAEPPTEPSTQEKGDLTWREKIKTLGVFLKKAFKEYGAIC</sequence>
<evidence type="ECO:0000256" key="1">
    <source>
        <dbReference type="SAM" id="MobiDB-lite"/>
    </source>
</evidence>
<organism evidence="2 3">
    <name type="scientific">Mycena maculata</name>
    <dbReference type="NCBI Taxonomy" id="230809"/>
    <lineage>
        <taxon>Eukaryota</taxon>
        <taxon>Fungi</taxon>
        <taxon>Dikarya</taxon>
        <taxon>Basidiomycota</taxon>
        <taxon>Agaricomycotina</taxon>
        <taxon>Agaricomycetes</taxon>
        <taxon>Agaricomycetidae</taxon>
        <taxon>Agaricales</taxon>
        <taxon>Marasmiineae</taxon>
        <taxon>Mycenaceae</taxon>
        <taxon>Mycena</taxon>
    </lineage>
</organism>
<protein>
    <submittedName>
        <fullName evidence="2">Uncharacterized protein</fullName>
    </submittedName>
</protein>
<reference evidence="2" key="1">
    <citation type="submission" date="2023-03" db="EMBL/GenBank/DDBJ databases">
        <title>Massive genome expansion in bonnet fungi (Mycena s.s.) driven by repeated elements and novel gene families across ecological guilds.</title>
        <authorList>
            <consortium name="Lawrence Berkeley National Laboratory"/>
            <person name="Harder C.B."/>
            <person name="Miyauchi S."/>
            <person name="Viragh M."/>
            <person name="Kuo A."/>
            <person name="Thoen E."/>
            <person name="Andreopoulos B."/>
            <person name="Lu D."/>
            <person name="Skrede I."/>
            <person name="Drula E."/>
            <person name="Henrissat B."/>
            <person name="Morin E."/>
            <person name="Kohler A."/>
            <person name="Barry K."/>
            <person name="LaButti K."/>
            <person name="Morin E."/>
            <person name="Salamov A."/>
            <person name="Lipzen A."/>
            <person name="Mereny Z."/>
            <person name="Hegedus B."/>
            <person name="Baldrian P."/>
            <person name="Stursova M."/>
            <person name="Weitz H."/>
            <person name="Taylor A."/>
            <person name="Grigoriev I.V."/>
            <person name="Nagy L.G."/>
            <person name="Martin F."/>
            <person name="Kauserud H."/>
        </authorList>
    </citation>
    <scope>NUCLEOTIDE SEQUENCE</scope>
    <source>
        <strain evidence="2">CBHHK188m</strain>
    </source>
</reference>
<dbReference type="EMBL" id="JARJLG010000068">
    <property type="protein sequence ID" value="KAJ7754242.1"/>
    <property type="molecule type" value="Genomic_DNA"/>
</dbReference>
<proteinExistence type="predicted"/>
<evidence type="ECO:0000313" key="3">
    <source>
        <dbReference type="Proteomes" id="UP001215280"/>
    </source>
</evidence>
<feature type="compositionally biased region" description="Pro residues" evidence="1">
    <location>
        <begin position="12"/>
        <end position="21"/>
    </location>
</feature>
<feature type="region of interest" description="Disordered" evidence="1">
    <location>
        <begin position="53"/>
        <end position="73"/>
    </location>
</feature>
<comment type="caution">
    <text evidence="2">The sequence shown here is derived from an EMBL/GenBank/DDBJ whole genome shotgun (WGS) entry which is preliminary data.</text>
</comment>
<feature type="region of interest" description="Disordered" evidence="1">
    <location>
        <begin position="1"/>
        <end position="32"/>
    </location>
</feature>
<gene>
    <name evidence="2" type="ORF">DFH07DRAFT_823392</name>
</gene>
<name>A0AAD7NBW7_9AGAR</name>
<feature type="compositionally biased region" description="Polar residues" evidence="1">
    <location>
        <begin position="178"/>
        <end position="189"/>
    </location>
</feature>
<dbReference type="AlphaFoldDB" id="A0AAD7NBW7"/>
<accession>A0AAD7NBW7</accession>
<evidence type="ECO:0000313" key="2">
    <source>
        <dbReference type="EMBL" id="KAJ7754242.1"/>
    </source>
</evidence>
<keyword evidence="3" id="KW-1185">Reference proteome</keyword>
<feature type="region of interest" description="Disordered" evidence="1">
    <location>
        <begin position="177"/>
        <end position="205"/>
    </location>
</feature>